<evidence type="ECO:0000259" key="1">
    <source>
        <dbReference type="PROSITE" id="PS51819"/>
    </source>
</evidence>
<dbReference type="PANTHER" id="PTHR36503:SF2">
    <property type="entry name" value="BLR2408 PROTEIN"/>
    <property type="match status" value="1"/>
</dbReference>
<name>A0A494Y012_9BACL</name>
<dbReference type="PROSITE" id="PS51819">
    <property type="entry name" value="VOC"/>
    <property type="match status" value="1"/>
</dbReference>
<gene>
    <name evidence="2" type="ORF">D7Z26_15615</name>
</gene>
<accession>A0A494Y012</accession>
<keyword evidence="2" id="KW-0560">Oxidoreductase</keyword>
<evidence type="ECO:0000313" key="2">
    <source>
        <dbReference type="EMBL" id="RKP53153.1"/>
    </source>
</evidence>
<dbReference type="EMBL" id="RBZM01000006">
    <property type="protein sequence ID" value="RKP53153.1"/>
    <property type="molecule type" value="Genomic_DNA"/>
</dbReference>
<feature type="domain" description="VOC" evidence="1">
    <location>
        <begin position="3"/>
        <end position="130"/>
    </location>
</feature>
<dbReference type="Pfam" id="PF00903">
    <property type="entry name" value="Glyoxalase"/>
    <property type="match status" value="1"/>
</dbReference>
<sequence length="137" mass="15230">MTKELWLNLPVKDLSKSKEFFSKIGFALHPHHMNNSEMAGLVIGDNKVMVMLFPESAFKGFAGNEIADTTKGTEVLFSIDAASPEEVDELVRKVVNAGGTVYGEPGYKNGWMYGAGFADLDGHRWNVLYMDMDKMPH</sequence>
<protein>
    <submittedName>
        <fullName evidence="2">Extradiol dioxygenase</fullName>
    </submittedName>
</protein>
<dbReference type="InterPro" id="IPR004360">
    <property type="entry name" value="Glyas_Fos-R_dOase_dom"/>
</dbReference>
<keyword evidence="2" id="KW-0223">Dioxygenase</keyword>
<comment type="caution">
    <text evidence="2">The sequence shown here is derived from an EMBL/GenBank/DDBJ whole genome shotgun (WGS) entry which is preliminary data.</text>
</comment>
<dbReference type="SUPFAM" id="SSF54593">
    <property type="entry name" value="Glyoxalase/Bleomycin resistance protein/Dihydroxybiphenyl dioxygenase"/>
    <property type="match status" value="1"/>
</dbReference>
<dbReference type="InterPro" id="IPR029068">
    <property type="entry name" value="Glyas_Bleomycin-R_OHBP_Dase"/>
</dbReference>
<dbReference type="RefSeq" id="WP_120977897.1">
    <property type="nucleotide sequence ID" value="NZ_RBZM01000006.1"/>
</dbReference>
<reference evidence="2 3" key="1">
    <citation type="submission" date="2018-10" db="EMBL/GenBank/DDBJ databases">
        <title>Cohnella sp. M2MS4P-1, whole genome shotgun sequence.</title>
        <authorList>
            <person name="Tuo L."/>
        </authorList>
    </citation>
    <scope>NUCLEOTIDE SEQUENCE [LARGE SCALE GENOMIC DNA]</scope>
    <source>
        <strain evidence="2 3">M2MS4P-1</strain>
    </source>
</reference>
<evidence type="ECO:0000313" key="3">
    <source>
        <dbReference type="Proteomes" id="UP000282076"/>
    </source>
</evidence>
<keyword evidence="3" id="KW-1185">Reference proteome</keyword>
<dbReference type="GO" id="GO:0051213">
    <property type="term" value="F:dioxygenase activity"/>
    <property type="evidence" value="ECO:0007669"/>
    <property type="project" value="UniProtKB-KW"/>
</dbReference>
<dbReference type="Proteomes" id="UP000282076">
    <property type="component" value="Unassembled WGS sequence"/>
</dbReference>
<proteinExistence type="predicted"/>
<dbReference type="Gene3D" id="3.10.180.10">
    <property type="entry name" value="2,3-Dihydroxybiphenyl 1,2-Dioxygenase, domain 1"/>
    <property type="match status" value="1"/>
</dbReference>
<dbReference type="InterPro" id="IPR037523">
    <property type="entry name" value="VOC_core"/>
</dbReference>
<dbReference type="PANTHER" id="PTHR36503">
    <property type="entry name" value="BLR2520 PROTEIN"/>
    <property type="match status" value="1"/>
</dbReference>
<dbReference type="OrthoDB" id="9798430at2"/>
<organism evidence="2 3">
    <name type="scientific">Cohnella endophytica</name>
    <dbReference type="NCBI Taxonomy" id="2419778"/>
    <lineage>
        <taxon>Bacteria</taxon>
        <taxon>Bacillati</taxon>
        <taxon>Bacillota</taxon>
        <taxon>Bacilli</taxon>
        <taxon>Bacillales</taxon>
        <taxon>Paenibacillaceae</taxon>
        <taxon>Cohnella</taxon>
    </lineage>
</organism>
<dbReference type="AlphaFoldDB" id="A0A494Y012"/>